<reference evidence="2" key="1">
    <citation type="submission" date="2016-06" db="EMBL/GenBank/DDBJ databases">
        <authorList>
            <person name="Varghese N."/>
            <person name="Submissions Spin"/>
        </authorList>
    </citation>
    <scope>NUCLEOTIDE SEQUENCE [LARGE SCALE GENOMIC DNA]</scope>
    <source>
        <strain evidence="2">DSM 45431</strain>
    </source>
</reference>
<accession>A0A1C6RDP8</accession>
<dbReference type="EMBL" id="FMHV01000002">
    <property type="protein sequence ID" value="SCL15222.1"/>
    <property type="molecule type" value="Genomic_DNA"/>
</dbReference>
<dbReference type="OrthoDB" id="4800194at2"/>
<proteinExistence type="predicted"/>
<keyword evidence="2" id="KW-1185">Reference proteome</keyword>
<protein>
    <submittedName>
        <fullName evidence="1">Uncharacterized protein</fullName>
    </submittedName>
</protein>
<gene>
    <name evidence="1" type="ORF">GA0070624_0655</name>
</gene>
<dbReference type="STRING" id="568872.GA0070624_0655"/>
<organism evidence="1 2">
    <name type="scientific">Micromonospora rhizosphaerae</name>
    <dbReference type="NCBI Taxonomy" id="568872"/>
    <lineage>
        <taxon>Bacteria</taxon>
        <taxon>Bacillati</taxon>
        <taxon>Actinomycetota</taxon>
        <taxon>Actinomycetes</taxon>
        <taxon>Micromonosporales</taxon>
        <taxon>Micromonosporaceae</taxon>
        <taxon>Micromonospora</taxon>
    </lineage>
</organism>
<dbReference type="PROSITE" id="PS51257">
    <property type="entry name" value="PROKAR_LIPOPROTEIN"/>
    <property type="match status" value="1"/>
</dbReference>
<evidence type="ECO:0000313" key="2">
    <source>
        <dbReference type="Proteomes" id="UP000199413"/>
    </source>
</evidence>
<dbReference type="AlphaFoldDB" id="A0A1C6RDP8"/>
<dbReference type="Proteomes" id="UP000199413">
    <property type="component" value="Unassembled WGS sequence"/>
</dbReference>
<name>A0A1C6RDP8_9ACTN</name>
<dbReference type="RefSeq" id="WP_091336529.1">
    <property type="nucleotide sequence ID" value="NZ_FMHV01000002.1"/>
</dbReference>
<sequence length="319" mass="34032">MNRYPTLRWVAAATALCLVASGCGDEKRPAASSDSLTVASPPAVAAIPQLDLLDGKVFPIEAYKLTPEKFRQLNNAQTILANRCLSRFGFPPSLQQVPPTLPPDTSLSRRYGITDPATAAKYGYHQSAGDGAQASRPPAEPVSKELSLVLYGPPDQTGDANGNTGGTAHKGVEIPAGGCMGESKRKLNAAEYERIDPEQFAGDIELAAGKQADADPRVRGKFAEWSTCMKGKGFDYRDPFQPLDGDTLKTSLAQPTPTAVEIQTAVADVECKQQVNLVGVWFAVESAYEERLIEKNQERLAGIKRAIDAMLKAAAGVTG</sequence>
<evidence type="ECO:0000313" key="1">
    <source>
        <dbReference type="EMBL" id="SCL15222.1"/>
    </source>
</evidence>